<comment type="caution">
    <text evidence="3">The sequence shown here is derived from an EMBL/GenBank/DDBJ whole genome shotgun (WGS) entry which is preliminary data.</text>
</comment>
<evidence type="ECO:0000313" key="3">
    <source>
        <dbReference type="EMBL" id="GAC58132.1"/>
    </source>
</evidence>
<feature type="domain" description="Mammalian cell entry C-terminal" evidence="2">
    <location>
        <begin position="121"/>
        <end position="307"/>
    </location>
</feature>
<dbReference type="PANTHER" id="PTHR33371">
    <property type="entry name" value="INTERMEMBRANE PHOSPHOLIPID TRANSPORT SYSTEM BINDING PROTEIN MLAD-RELATED"/>
    <property type="match status" value="1"/>
</dbReference>
<dbReference type="Pfam" id="PF11887">
    <property type="entry name" value="Mce4_CUP1"/>
    <property type="match status" value="1"/>
</dbReference>
<dbReference type="Pfam" id="PF02470">
    <property type="entry name" value="MlaD"/>
    <property type="match status" value="1"/>
</dbReference>
<dbReference type="InterPro" id="IPR024516">
    <property type="entry name" value="Mce_C"/>
</dbReference>
<protein>
    <submittedName>
        <fullName evidence="3">Mce family protein</fullName>
    </submittedName>
</protein>
<keyword evidence="4" id="KW-1185">Reference proteome</keyword>
<name>L7LDJ2_9ACTN</name>
<dbReference type="STRING" id="1121927.GOHSU_30_00560"/>
<dbReference type="RefSeq" id="WP_005941653.1">
    <property type="nucleotide sequence ID" value="NZ_ATVK01000054.1"/>
</dbReference>
<feature type="domain" description="Mce/MlaD" evidence="1">
    <location>
        <begin position="37"/>
        <end position="110"/>
    </location>
</feature>
<organism evidence="3 4">
    <name type="scientific">Gordonia hirsuta DSM 44140 = NBRC 16056</name>
    <dbReference type="NCBI Taxonomy" id="1121927"/>
    <lineage>
        <taxon>Bacteria</taxon>
        <taxon>Bacillati</taxon>
        <taxon>Actinomycetota</taxon>
        <taxon>Actinomycetes</taxon>
        <taxon>Mycobacteriales</taxon>
        <taxon>Gordoniaceae</taxon>
        <taxon>Gordonia</taxon>
    </lineage>
</organism>
<dbReference type="InterPro" id="IPR052336">
    <property type="entry name" value="MlaD_Phospholipid_Transporter"/>
</dbReference>
<proteinExistence type="predicted"/>
<evidence type="ECO:0000313" key="4">
    <source>
        <dbReference type="Proteomes" id="UP000053405"/>
    </source>
</evidence>
<reference evidence="3 4" key="1">
    <citation type="submission" date="2012-12" db="EMBL/GenBank/DDBJ databases">
        <title>Whole genome shotgun sequence of Gordonia hirsuta NBRC 16056.</title>
        <authorList>
            <person name="Isaki-Nakamura S."/>
            <person name="Hosoyama A."/>
            <person name="Tsuchikane K."/>
            <person name="Katsumata H."/>
            <person name="Baba S."/>
            <person name="Yamazaki S."/>
            <person name="Fujita N."/>
        </authorList>
    </citation>
    <scope>NUCLEOTIDE SEQUENCE [LARGE SCALE GENOMIC DNA]</scope>
    <source>
        <strain evidence="3 4">NBRC 16056</strain>
    </source>
</reference>
<sequence>MKPWRTALTLVVAFVVLVGSASLVVARIMMAPVPGDKVVYTALFTDVSGLYAGDSVRVAGVAVGKIESVELDGGTAQVRFSAQADRPLDATTRIAVRYQNLVGQRYLEVIRTPDATARQDPSEPIPTTRTVPSFDVTELFNGIAPLIGEIDPAILNKFAGNVGLLLQGDGRGLGPAADAVDEIVSLVKRRDVVLLGLVDNISTLAEQIEGRSGRVAELVTQLNSSIMQFTTRIATVIESLDYGDRVLVPLVDLVETLQGSYDSNYGPLDAFFHRVVPFSPQLLQGLEAIPGLLSGMNDGMTRNAAATYHCAGGRLDLPVITNLLIGGREVVVCR</sequence>
<evidence type="ECO:0000259" key="2">
    <source>
        <dbReference type="Pfam" id="PF11887"/>
    </source>
</evidence>
<dbReference type="PANTHER" id="PTHR33371:SF17">
    <property type="entry name" value="MCE-FAMILY PROTEIN MCE1B"/>
    <property type="match status" value="1"/>
</dbReference>
<dbReference type="eggNOG" id="COG1463">
    <property type="taxonomic scope" value="Bacteria"/>
</dbReference>
<accession>L7LDJ2</accession>
<dbReference type="InterPro" id="IPR003399">
    <property type="entry name" value="Mce/MlaD"/>
</dbReference>
<gene>
    <name evidence="3" type="primary">mceB</name>
    <name evidence="3" type="ORF">GOHSU_30_00560</name>
</gene>
<dbReference type="GO" id="GO:0005576">
    <property type="term" value="C:extracellular region"/>
    <property type="evidence" value="ECO:0007669"/>
    <property type="project" value="TreeGrafter"/>
</dbReference>
<dbReference type="OrthoDB" id="338143at2"/>
<dbReference type="GO" id="GO:0051701">
    <property type="term" value="P:biological process involved in interaction with host"/>
    <property type="evidence" value="ECO:0007669"/>
    <property type="project" value="TreeGrafter"/>
</dbReference>
<dbReference type="Proteomes" id="UP000053405">
    <property type="component" value="Unassembled WGS sequence"/>
</dbReference>
<dbReference type="EMBL" id="BANT01000030">
    <property type="protein sequence ID" value="GAC58132.1"/>
    <property type="molecule type" value="Genomic_DNA"/>
</dbReference>
<evidence type="ECO:0000259" key="1">
    <source>
        <dbReference type="Pfam" id="PF02470"/>
    </source>
</evidence>
<dbReference type="AlphaFoldDB" id="L7LDJ2"/>